<dbReference type="EnsemblMetazoa" id="AATE016565-RA">
    <property type="protein sequence ID" value="AATE016565-PA.1"/>
    <property type="gene ID" value="AATE016565"/>
</dbReference>
<name>A0A182JEH4_ANOAO</name>
<feature type="region of interest" description="Disordered" evidence="2">
    <location>
        <begin position="21"/>
        <end position="53"/>
    </location>
</feature>
<dbReference type="PROSITE" id="PS50012">
    <property type="entry name" value="RCC1_3"/>
    <property type="match status" value="2"/>
</dbReference>
<dbReference type="Pfam" id="PF00415">
    <property type="entry name" value="RCC1"/>
    <property type="match status" value="1"/>
</dbReference>
<feature type="compositionally biased region" description="Basic and acidic residues" evidence="2">
    <location>
        <begin position="527"/>
        <end position="537"/>
    </location>
</feature>
<dbReference type="GO" id="GO:0005737">
    <property type="term" value="C:cytoplasm"/>
    <property type="evidence" value="ECO:0007669"/>
    <property type="project" value="TreeGrafter"/>
</dbReference>
<evidence type="ECO:0000256" key="2">
    <source>
        <dbReference type="SAM" id="MobiDB-lite"/>
    </source>
</evidence>
<proteinExistence type="predicted"/>
<dbReference type="PANTHER" id="PTHR45622:SF70">
    <property type="entry name" value="SECRETION-REGULATING GUANINE NUCLEOTIDE EXCHANGE FACTOR"/>
    <property type="match status" value="1"/>
</dbReference>
<dbReference type="Gene3D" id="2.130.10.30">
    <property type="entry name" value="Regulator of chromosome condensation 1/beta-lactamase-inhibitor protein II"/>
    <property type="match status" value="1"/>
</dbReference>
<dbReference type="SUPFAM" id="SSF50985">
    <property type="entry name" value="RCC1/BLIP-II"/>
    <property type="match status" value="2"/>
</dbReference>
<dbReference type="InterPro" id="IPR009091">
    <property type="entry name" value="RCC1/BLIP-II"/>
</dbReference>
<feature type="compositionally biased region" description="Low complexity" evidence="2">
    <location>
        <begin position="583"/>
        <end position="595"/>
    </location>
</feature>
<dbReference type="InterPro" id="IPR051709">
    <property type="entry name" value="Ub-ligase/GTPase-reg"/>
</dbReference>
<sequence length="671" mass="75346">MQHDTGAVFTLGKSYLYDDTIKEQTTPVPNGSSPDPKGNDGENTRKHREVPTRQQSYFFVKNDPIVKIICGHKQSGVICDSSVIGEQKQKTKDQKKQAESYNLLESGRLFVWGFSQHGQLGLGNTDTIHKPSCVRSLKRQKERVQSFCFGGNGFCVVLTESGKVFYSGKNIFPFNAKVSSLLEATTLHKNPSDNSEYTPFPVELREFHGCLAEDGERYTEVVAGFNHFVLRSSSGACYGWGHNSHQQLGGVDSLKILSQPDRIAIDGPVERVLCGNYCSLFVTTADELFLVGKFQKNAIPVLKQLTNVMLPAKVIAGEITGWDCIYLLLENRQVFRSNRASKVDDLRLEPFENLTELMHEDEYVTKMASANDCISFVTSRGRLLTTYDDDCPFTASEHFKELSKFKNFNVTDIASGTEHSLVLAFPAAERLDVTRALELLRNATPIPTELQADAHMAQEFLRNEKRRLRREHVEREISKDESITIETGADSEVRFINNGMDIATSRTPNGKQHGRHHLKPSDEEEADRFSAHNEIIPRKTHTPNISQLIDYSDDDNDSISSQSTFNDEEEAAEKAEEAYNKQNKSGMKNDSNNNNHNDDSRKHSLGSKLNGSMGSTKSSDKMRKFFKELKSKSMDVSCKNPGVVLDDDVKYSKNDQMIQAEDRASKVCTIM</sequence>
<dbReference type="AlphaFoldDB" id="A0A182JEH4"/>
<evidence type="ECO:0000256" key="1">
    <source>
        <dbReference type="ARBA" id="ARBA00022737"/>
    </source>
</evidence>
<organism evidence="3">
    <name type="scientific">Anopheles atroparvus</name>
    <name type="common">European mosquito</name>
    <dbReference type="NCBI Taxonomy" id="41427"/>
    <lineage>
        <taxon>Eukaryota</taxon>
        <taxon>Metazoa</taxon>
        <taxon>Ecdysozoa</taxon>
        <taxon>Arthropoda</taxon>
        <taxon>Hexapoda</taxon>
        <taxon>Insecta</taxon>
        <taxon>Pterygota</taxon>
        <taxon>Neoptera</taxon>
        <taxon>Endopterygota</taxon>
        <taxon>Diptera</taxon>
        <taxon>Nematocera</taxon>
        <taxon>Culicoidea</taxon>
        <taxon>Culicidae</taxon>
        <taxon>Anophelinae</taxon>
        <taxon>Anopheles</taxon>
    </lineage>
</organism>
<dbReference type="Pfam" id="PF13540">
    <property type="entry name" value="RCC1_2"/>
    <property type="match status" value="1"/>
</dbReference>
<dbReference type="VEuPathDB" id="VectorBase:AATE016565"/>
<keyword evidence="1" id="KW-0677">Repeat</keyword>
<feature type="compositionally biased region" description="Polar residues" evidence="2">
    <location>
        <begin position="23"/>
        <end position="33"/>
    </location>
</feature>
<reference evidence="3" key="1">
    <citation type="submission" date="2022-08" db="UniProtKB">
        <authorList>
            <consortium name="EnsemblMetazoa"/>
        </authorList>
    </citation>
    <scope>IDENTIFICATION</scope>
    <source>
        <strain evidence="3">EBRO</strain>
    </source>
</reference>
<protein>
    <submittedName>
        <fullName evidence="3">Uncharacterized protein</fullName>
    </submittedName>
</protein>
<feature type="compositionally biased region" description="Polar residues" evidence="2">
    <location>
        <begin position="607"/>
        <end position="617"/>
    </location>
</feature>
<dbReference type="STRING" id="41427.A0A182JEH4"/>
<dbReference type="PANTHER" id="PTHR45622">
    <property type="entry name" value="UBIQUITIN-PROTEIN LIGASE E3A-RELATED"/>
    <property type="match status" value="1"/>
</dbReference>
<evidence type="ECO:0000313" key="3">
    <source>
        <dbReference type="EnsemblMetazoa" id="AATE016565-PA.1"/>
    </source>
</evidence>
<accession>A0A182JEH4</accession>
<feature type="region of interest" description="Disordered" evidence="2">
    <location>
        <begin position="502"/>
        <end position="620"/>
    </location>
</feature>
<dbReference type="InterPro" id="IPR000408">
    <property type="entry name" value="Reg_chr_condens"/>
</dbReference>